<dbReference type="KEGG" id="scy:SCATT_05050"/>
<dbReference type="Proteomes" id="UP000007842">
    <property type="component" value="Chromosome"/>
</dbReference>
<dbReference type="Pfam" id="PF15633">
    <property type="entry name" value="Tox-ART-HYD1"/>
    <property type="match status" value="1"/>
</dbReference>
<gene>
    <name evidence="2" type="ordered locus">SCATT_05050</name>
</gene>
<proteinExistence type="predicted"/>
<protein>
    <submittedName>
        <fullName evidence="2">Rhs protein</fullName>
    </submittedName>
</protein>
<keyword evidence="3" id="KW-1185">Reference proteome</keyword>
<dbReference type="STRING" id="1003195.SCATT_05050"/>
<sequence>MAGHALTTESGQKVYVVSVHRHPGAADRDNLTVQQLHTYYVLAGGVPVLVHNSCGLDSEGDPAQTPRALYHYTTEDRAKQIVDSQELSPSLKANNPKDARYGDGQYLTDIAPGTKTQGQLSAAFLRVPWAGQKFTHFIEIDVTGLDIVEGRPGVFLIPNSGNLDLTGRIARWGPN</sequence>
<evidence type="ECO:0000313" key="2">
    <source>
        <dbReference type="EMBL" id="AEW92876.1"/>
    </source>
</evidence>
<dbReference type="PATRIC" id="fig|1003195.29.peg.501"/>
<dbReference type="HOGENOM" id="CLU_1674181_0_0_11"/>
<evidence type="ECO:0000259" key="1">
    <source>
        <dbReference type="Pfam" id="PF15633"/>
    </source>
</evidence>
<feature type="domain" description="Tox-ART-HYD1" evidence="1">
    <location>
        <begin position="69"/>
        <end position="169"/>
    </location>
</feature>
<dbReference type="eggNOG" id="COG1372">
    <property type="taxonomic scope" value="Bacteria"/>
</dbReference>
<dbReference type="EMBL" id="CP003219">
    <property type="protein sequence ID" value="AEW92876.1"/>
    <property type="molecule type" value="Genomic_DNA"/>
</dbReference>
<dbReference type="AlphaFoldDB" id="G8WPT7"/>
<accession>G8WPT7</accession>
<evidence type="ECO:0000313" key="3">
    <source>
        <dbReference type="Proteomes" id="UP000007842"/>
    </source>
</evidence>
<name>G8WPT7_STREN</name>
<reference evidence="3" key="1">
    <citation type="submission" date="2011-12" db="EMBL/GenBank/DDBJ databases">
        <title>Complete genome sequence of Streptomyces cattleya strain DSM 46488.</title>
        <authorList>
            <person name="Ou H.-Y."/>
            <person name="Li P."/>
            <person name="Zhao C."/>
            <person name="O'Hagan D."/>
            <person name="Deng Z."/>
        </authorList>
    </citation>
    <scope>NUCLEOTIDE SEQUENCE [LARGE SCALE GENOMIC DNA]</scope>
    <source>
        <strain evidence="3">ATCC 35852 / DSM 46488 / JCM 4925 / NBRC 14057 / NRRL 8057</strain>
    </source>
</reference>
<organism evidence="2 3">
    <name type="scientific">Streptantibioticus cattleyicolor (strain ATCC 35852 / DSM 46488 / JCM 4925 / NBRC 14057 / NRRL 8057)</name>
    <name type="common">Streptomyces cattleya</name>
    <dbReference type="NCBI Taxonomy" id="1003195"/>
    <lineage>
        <taxon>Bacteria</taxon>
        <taxon>Bacillati</taxon>
        <taxon>Actinomycetota</taxon>
        <taxon>Actinomycetes</taxon>
        <taxon>Kitasatosporales</taxon>
        <taxon>Streptomycetaceae</taxon>
        <taxon>Streptantibioticus</taxon>
    </lineage>
</organism>
<dbReference type="InterPro" id="IPR028920">
    <property type="entry name" value="Tox-ART-HYD1_dom"/>
</dbReference>